<dbReference type="OrthoDB" id="5515308at2"/>
<protein>
    <submittedName>
        <fullName evidence="2">Uncharacterized membrane protein YGL010W</fullName>
    </submittedName>
</protein>
<evidence type="ECO:0000313" key="3">
    <source>
        <dbReference type="Proteomes" id="UP000198773"/>
    </source>
</evidence>
<reference evidence="2 3" key="1">
    <citation type="submission" date="2016-10" db="EMBL/GenBank/DDBJ databases">
        <authorList>
            <person name="de Groot N.N."/>
        </authorList>
    </citation>
    <scope>NUCLEOTIDE SEQUENCE [LARGE SCALE GENOMIC DNA]</scope>
    <source>
        <strain evidence="2 3">CGMCC 1.3430</strain>
    </source>
</reference>
<name>A0A1H3Z5V0_ALKAM</name>
<dbReference type="Proteomes" id="UP000198773">
    <property type="component" value="Unassembled WGS sequence"/>
</dbReference>
<gene>
    <name evidence="2" type="ORF">SAMN04488051_10246</name>
</gene>
<dbReference type="PANTHER" id="PTHR28026">
    <property type="entry name" value="DUF962 DOMAIN PROTEIN (AFU_ORTHOLOGUE AFUA_8G05310)"/>
    <property type="match status" value="1"/>
</dbReference>
<accession>A0A1H3Z5V0</accession>
<dbReference type="Pfam" id="PF06127">
    <property type="entry name" value="Mpo1-like"/>
    <property type="match status" value="1"/>
</dbReference>
<sequence length="160" mass="18350">MKTAQQWFAEYAESHQNPTNKAIHWLAVPVIYATVFGLLWSVPMPFSGLAASEINWAMLIAVPVLVFYFSLSFALGAGMTLFTALVFSGLRWHELALGWPLWLSSLLLFVVMWLLQFIGHHIEGKKPSFFQDIFFLLIGPAWLLSFILQRLGIRYQRRCD</sequence>
<feature type="transmembrane region" description="Helical" evidence="1">
    <location>
        <begin position="22"/>
        <end position="42"/>
    </location>
</feature>
<keyword evidence="1" id="KW-0472">Membrane</keyword>
<dbReference type="STRING" id="152573.SAMN04488051_10246"/>
<evidence type="ECO:0000256" key="1">
    <source>
        <dbReference type="SAM" id="Phobius"/>
    </source>
</evidence>
<dbReference type="EMBL" id="FNRM01000002">
    <property type="protein sequence ID" value="SEA19223.1"/>
    <property type="molecule type" value="Genomic_DNA"/>
</dbReference>
<dbReference type="InterPro" id="IPR009305">
    <property type="entry name" value="Mpo1-like"/>
</dbReference>
<dbReference type="GO" id="GO:0046521">
    <property type="term" value="P:sphingoid catabolic process"/>
    <property type="evidence" value="ECO:0007669"/>
    <property type="project" value="TreeGrafter"/>
</dbReference>
<feature type="transmembrane region" description="Helical" evidence="1">
    <location>
        <begin position="54"/>
        <end position="87"/>
    </location>
</feature>
<keyword evidence="3" id="KW-1185">Reference proteome</keyword>
<keyword evidence="1" id="KW-1133">Transmembrane helix</keyword>
<dbReference type="AlphaFoldDB" id="A0A1H3Z5V0"/>
<dbReference type="GO" id="GO:0016020">
    <property type="term" value="C:membrane"/>
    <property type="evidence" value="ECO:0007669"/>
    <property type="project" value="GOC"/>
</dbReference>
<proteinExistence type="predicted"/>
<dbReference type="PANTHER" id="PTHR28026:SF9">
    <property type="entry name" value="2-HYDROXY-PALMITIC ACID DIOXYGENASE MPO1"/>
    <property type="match status" value="1"/>
</dbReference>
<dbReference type="RefSeq" id="WP_091339738.1">
    <property type="nucleotide sequence ID" value="NZ_FNRM01000002.1"/>
</dbReference>
<feature type="transmembrane region" description="Helical" evidence="1">
    <location>
        <begin position="99"/>
        <end position="122"/>
    </location>
</feature>
<keyword evidence="1" id="KW-0812">Transmembrane</keyword>
<evidence type="ECO:0000313" key="2">
    <source>
        <dbReference type="EMBL" id="SEA19223.1"/>
    </source>
</evidence>
<feature type="transmembrane region" description="Helical" evidence="1">
    <location>
        <begin position="128"/>
        <end position="148"/>
    </location>
</feature>
<organism evidence="2 3">
    <name type="scientific">Alkalimonas amylolytica</name>
    <dbReference type="NCBI Taxonomy" id="152573"/>
    <lineage>
        <taxon>Bacteria</taxon>
        <taxon>Pseudomonadati</taxon>
        <taxon>Pseudomonadota</taxon>
        <taxon>Gammaproteobacteria</taxon>
        <taxon>Alkalimonas</taxon>
    </lineage>
</organism>